<evidence type="ECO:0000256" key="1">
    <source>
        <dbReference type="SAM" id="SignalP"/>
    </source>
</evidence>
<proteinExistence type="predicted"/>
<evidence type="ECO:0000313" key="3">
    <source>
        <dbReference type="Proteomes" id="UP000499080"/>
    </source>
</evidence>
<evidence type="ECO:0008006" key="4">
    <source>
        <dbReference type="Google" id="ProtNLM"/>
    </source>
</evidence>
<comment type="caution">
    <text evidence="2">The sequence shown here is derived from an EMBL/GenBank/DDBJ whole genome shotgun (WGS) entry which is preliminary data.</text>
</comment>
<protein>
    <recommendedName>
        <fullName evidence="4">Secreted protein</fullName>
    </recommendedName>
</protein>
<sequence length="92" mass="11099">MRVWHFLDLTLQMWSLLATRLQTRHNGKEKSRRNRRTKKMIGSNGTTWLREEELKKQTNKEIADCQPCLQHARTRLNVMRDKITIRYKTLCS</sequence>
<keyword evidence="1" id="KW-0732">Signal</keyword>
<name>A0A4Y2UBC9_ARAVE</name>
<gene>
    <name evidence="2" type="ORF">AVEN_37302_1</name>
</gene>
<feature type="chain" id="PRO_5021240798" description="Secreted protein" evidence="1">
    <location>
        <begin position="19"/>
        <end position="92"/>
    </location>
</feature>
<reference evidence="2 3" key="1">
    <citation type="journal article" date="2019" name="Sci. Rep.">
        <title>Orb-weaving spider Araneus ventricosus genome elucidates the spidroin gene catalogue.</title>
        <authorList>
            <person name="Kono N."/>
            <person name="Nakamura H."/>
            <person name="Ohtoshi R."/>
            <person name="Moran D.A.P."/>
            <person name="Shinohara A."/>
            <person name="Yoshida Y."/>
            <person name="Fujiwara M."/>
            <person name="Mori M."/>
            <person name="Tomita M."/>
            <person name="Arakawa K."/>
        </authorList>
    </citation>
    <scope>NUCLEOTIDE SEQUENCE [LARGE SCALE GENOMIC DNA]</scope>
</reference>
<keyword evidence="3" id="KW-1185">Reference proteome</keyword>
<feature type="signal peptide" evidence="1">
    <location>
        <begin position="1"/>
        <end position="18"/>
    </location>
</feature>
<dbReference type="Proteomes" id="UP000499080">
    <property type="component" value="Unassembled WGS sequence"/>
</dbReference>
<evidence type="ECO:0000313" key="2">
    <source>
        <dbReference type="EMBL" id="GBO10158.1"/>
    </source>
</evidence>
<accession>A0A4Y2UBC9</accession>
<organism evidence="2 3">
    <name type="scientific">Araneus ventricosus</name>
    <name type="common">Orbweaver spider</name>
    <name type="synonym">Epeira ventricosa</name>
    <dbReference type="NCBI Taxonomy" id="182803"/>
    <lineage>
        <taxon>Eukaryota</taxon>
        <taxon>Metazoa</taxon>
        <taxon>Ecdysozoa</taxon>
        <taxon>Arthropoda</taxon>
        <taxon>Chelicerata</taxon>
        <taxon>Arachnida</taxon>
        <taxon>Araneae</taxon>
        <taxon>Araneomorphae</taxon>
        <taxon>Entelegynae</taxon>
        <taxon>Araneoidea</taxon>
        <taxon>Araneidae</taxon>
        <taxon>Araneus</taxon>
    </lineage>
</organism>
<dbReference type="AlphaFoldDB" id="A0A4Y2UBC9"/>
<dbReference type="EMBL" id="BGPR01035355">
    <property type="protein sequence ID" value="GBO10158.1"/>
    <property type="molecule type" value="Genomic_DNA"/>
</dbReference>